<dbReference type="Proteomes" id="UP000724874">
    <property type="component" value="Unassembled WGS sequence"/>
</dbReference>
<feature type="compositionally biased region" description="Basic residues" evidence="1">
    <location>
        <begin position="98"/>
        <end position="108"/>
    </location>
</feature>
<evidence type="ECO:0000313" key="2">
    <source>
        <dbReference type="EMBL" id="KAF8896908.1"/>
    </source>
</evidence>
<feature type="compositionally biased region" description="Basic residues" evidence="1">
    <location>
        <begin position="131"/>
        <end position="146"/>
    </location>
</feature>
<comment type="caution">
    <text evidence="2">The sequence shown here is derived from an EMBL/GenBank/DDBJ whole genome shotgun (WGS) entry which is preliminary data.</text>
</comment>
<name>A0A9P5TLA4_GYMJU</name>
<feature type="compositionally biased region" description="Low complexity" evidence="1">
    <location>
        <begin position="459"/>
        <end position="475"/>
    </location>
</feature>
<feature type="region of interest" description="Disordered" evidence="1">
    <location>
        <begin position="366"/>
        <end position="406"/>
    </location>
</feature>
<feature type="compositionally biased region" description="Acidic residues" evidence="1">
    <location>
        <begin position="694"/>
        <end position="708"/>
    </location>
</feature>
<evidence type="ECO:0000256" key="1">
    <source>
        <dbReference type="SAM" id="MobiDB-lite"/>
    </source>
</evidence>
<organism evidence="2 3">
    <name type="scientific">Gymnopilus junonius</name>
    <name type="common">Spectacular rustgill mushroom</name>
    <name type="synonym">Gymnopilus spectabilis subsp. junonius</name>
    <dbReference type="NCBI Taxonomy" id="109634"/>
    <lineage>
        <taxon>Eukaryota</taxon>
        <taxon>Fungi</taxon>
        <taxon>Dikarya</taxon>
        <taxon>Basidiomycota</taxon>
        <taxon>Agaricomycotina</taxon>
        <taxon>Agaricomycetes</taxon>
        <taxon>Agaricomycetidae</taxon>
        <taxon>Agaricales</taxon>
        <taxon>Agaricineae</taxon>
        <taxon>Hymenogastraceae</taxon>
        <taxon>Gymnopilus</taxon>
    </lineage>
</organism>
<sequence length="951" mass="104100">MTSRSSAKNLCSSTIVKKENGGIVLRRCSSNSPGAPTYAAILSGARPSPPPVDNTVVPSLLAEAPPVKLLPVVPKNPIEGIDATPPVSAEAEPQTPPKKWKGVHRARHALSPSEVSDIDMSAADASDVRRTSGRKGRKTAKRQRHARSIDEYEEDSFVEKDDSDADEVRHAYRHAHHVPSQAPRYHKLTDPSSSPSPWKARVRQGADKRQLPSSHPRIPSGVKSSPVRTRGSHGMLNITPKKQCCSRRIETPSPQCPSPAPSTLSTDLTPLHILDMLRDILIKKGPTKSDAPLDSSPSNLLTKLSVSISISPLKIGGLEPSPEIPSPEDPKVKMRCHALFEKVLMSVEPRTNPNLPLAMFHEEEPWKGKLDSDNSDAESLPQTPVKKRHGKPSRHLRGKTQKDRKRWDISSDWHISSDWDSLSDEELPWEDEIVFAPGIHQSPPEYCPNPNAGPSTLLNVASNSSATSSVNPPVTDTVSKTVPSAEMPASDPPPVNVPAANLPPKMEPASNPPATDASAVSEAHSAEPPAAVSAESNPSNPPNATSSDPPQEKKDIKMSPSDPWFVDFQSIHSCYVNSLPKVCRVTNQSLWDPMLAADYPNLLPLDYAALVTWKNVEGGGLVAFLVWKEQTPTIDYEMLTTAVRFSKYEQFVNPSRDSPFNVFVYNSTGEGSNDKGILYAKLAPKAAGDSPEQPNDEGEETKDMEQPVEEPGLPDDGRARDHTYHSRTKEEILHRSWMAICLSTILVVESKVTTPCTDKLWNKFIRGQLHTQEFKRMGVYMCMAFRHEVLVAQIDADQSLTFGTMGVQESKEKQSGQSKTKETAATKLKAAALTSSAEAAGSSAKGKGGNPYRAKNIVWKTQPSTHHKYSRTLTKMVLSRTDTILVYNAIGSNFCFTDGNIVDFDKLPRYLEEIPLGSCTVVGWTASLYRNSHGQLCLTMNIQFVIILATD</sequence>
<evidence type="ECO:0000313" key="3">
    <source>
        <dbReference type="Proteomes" id="UP000724874"/>
    </source>
</evidence>
<feature type="region of interest" description="Disordered" evidence="1">
    <location>
        <begin position="685"/>
        <end position="721"/>
    </location>
</feature>
<feature type="compositionally biased region" description="Acidic residues" evidence="1">
    <location>
        <begin position="151"/>
        <end position="165"/>
    </location>
</feature>
<protein>
    <submittedName>
        <fullName evidence="2">Uncharacterized protein</fullName>
    </submittedName>
</protein>
<accession>A0A9P5TLA4</accession>
<reference evidence="2" key="1">
    <citation type="submission" date="2020-11" db="EMBL/GenBank/DDBJ databases">
        <authorList>
            <consortium name="DOE Joint Genome Institute"/>
            <person name="Ahrendt S."/>
            <person name="Riley R."/>
            <person name="Andreopoulos W."/>
            <person name="LaButti K."/>
            <person name="Pangilinan J."/>
            <person name="Ruiz-duenas F.J."/>
            <person name="Barrasa J.M."/>
            <person name="Sanchez-Garcia M."/>
            <person name="Camarero S."/>
            <person name="Miyauchi S."/>
            <person name="Serrano A."/>
            <person name="Linde D."/>
            <person name="Babiker R."/>
            <person name="Drula E."/>
            <person name="Ayuso-Fernandez I."/>
            <person name="Pacheco R."/>
            <person name="Padilla G."/>
            <person name="Ferreira P."/>
            <person name="Barriuso J."/>
            <person name="Kellner H."/>
            <person name="Castanera R."/>
            <person name="Alfaro M."/>
            <person name="Ramirez L."/>
            <person name="Pisabarro A.G."/>
            <person name="Kuo A."/>
            <person name="Tritt A."/>
            <person name="Lipzen A."/>
            <person name="He G."/>
            <person name="Yan M."/>
            <person name="Ng V."/>
            <person name="Cullen D."/>
            <person name="Martin F."/>
            <person name="Rosso M.-N."/>
            <person name="Henrissat B."/>
            <person name="Hibbett D."/>
            <person name="Martinez A.T."/>
            <person name="Grigoriev I.V."/>
        </authorList>
    </citation>
    <scope>NUCLEOTIDE SEQUENCE</scope>
    <source>
        <strain evidence="2">AH 44721</strain>
    </source>
</reference>
<dbReference type="EMBL" id="JADNYJ010000058">
    <property type="protein sequence ID" value="KAF8896908.1"/>
    <property type="molecule type" value="Genomic_DNA"/>
</dbReference>
<feature type="compositionally biased region" description="Basic residues" evidence="1">
    <location>
        <begin position="385"/>
        <end position="404"/>
    </location>
</feature>
<feature type="region of interest" description="Disordered" evidence="1">
    <location>
        <begin position="81"/>
        <end position="241"/>
    </location>
</feature>
<feature type="region of interest" description="Disordered" evidence="1">
    <location>
        <begin position="440"/>
        <end position="559"/>
    </location>
</feature>
<gene>
    <name evidence="2" type="ORF">CPB84DRAFT_1848085</name>
</gene>
<dbReference type="AlphaFoldDB" id="A0A9P5TLA4"/>
<dbReference type="OrthoDB" id="3067694at2759"/>
<keyword evidence="3" id="KW-1185">Reference proteome</keyword>
<feature type="compositionally biased region" description="Low complexity" evidence="1">
    <location>
        <begin position="517"/>
        <end position="549"/>
    </location>
</feature>
<proteinExistence type="predicted"/>